<feature type="compositionally biased region" description="Basic and acidic residues" evidence="1">
    <location>
        <begin position="29"/>
        <end position="39"/>
    </location>
</feature>
<accession>A0ABN9W033</accession>
<evidence type="ECO:0000313" key="4">
    <source>
        <dbReference type="Proteomes" id="UP001189429"/>
    </source>
</evidence>
<sequence length="192" mass="19877">MRSVACIQLCLLLLGVPHLDALQADSALEKSKPTSDLKKAASHAKHSAESGHKSGVLSHHNSSAKPAKLQTSKAAGQHKASATGAAKHTHVQQHKMKAEAADHKAKSASLHKHAQHGGAKAGATAESKLQLHAKGHATAQHKAKARAKGEHASKAEGKVEHASKAHAASKSKHAAKAEGKGQHKARGQAQRA</sequence>
<organism evidence="3 4">
    <name type="scientific">Prorocentrum cordatum</name>
    <dbReference type="NCBI Taxonomy" id="2364126"/>
    <lineage>
        <taxon>Eukaryota</taxon>
        <taxon>Sar</taxon>
        <taxon>Alveolata</taxon>
        <taxon>Dinophyceae</taxon>
        <taxon>Prorocentrales</taxon>
        <taxon>Prorocentraceae</taxon>
        <taxon>Prorocentrum</taxon>
    </lineage>
</organism>
<evidence type="ECO:0000256" key="2">
    <source>
        <dbReference type="SAM" id="SignalP"/>
    </source>
</evidence>
<proteinExistence type="predicted"/>
<comment type="caution">
    <text evidence="3">The sequence shown here is derived from an EMBL/GenBank/DDBJ whole genome shotgun (WGS) entry which is preliminary data.</text>
</comment>
<reference evidence="3" key="1">
    <citation type="submission" date="2023-10" db="EMBL/GenBank/DDBJ databases">
        <authorList>
            <person name="Chen Y."/>
            <person name="Shah S."/>
            <person name="Dougan E. K."/>
            <person name="Thang M."/>
            <person name="Chan C."/>
        </authorList>
    </citation>
    <scope>NUCLEOTIDE SEQUENCE [LARGE SCALE GENOMIC DNA]</scope>
</reference>
<dbReference type="Proteomes" id="UP001189429">
    <property type="component" value="Unassembled WGS sequence"/>
</dbReference>
<evidence type="ECO:0000313" key="3">
    <source>
        <dbReference type="EMBL" id="CAK0878058.1"/>
    </source>
</evidence>
<keyword evidence="4" id="KW-1185">Reference proteome</keyword>
<feature type="region of interest" description="Disordered" evidence="1">
    <location>
        <begin position="29"/>
        <end position="192"/>
    </location>
</feature>
<feature type="compositionally biased region" description="Polar residues" evidence="1">
    <location>
        <begin position="59"/>
        <end position="74"/>
    </location>
</feature>
<evidence type="ECO:0000256" key="1">
    <source>
        <dbReference type="SAM" id="MobiDB-lite"/>
    </source>
</evidence>
<feature type="compositionally biased region" description="Low complexity" evidence="1">
    <location>
        <begin position="116"/>
        <end position="125"/>
    </location>
</feature>
<name>A0ABN9W033_9DINO</name>
<feature type="compositionally biased region" description="Basic residues" evidence="1">
    <location>
        <begin position="131"/>
        <end position="146"/>
    </location>
</feature>
<feature type="chain" id="PRO_5046295231" evidence="2">
    <location>
        <begin position="22"/>
        <end position="192"/>
    </location>
</feature>
<feature type="signal peptide" evidence="2">
    <location>
        <begin position="1"/>
        <end position="21"/>
    </location>
</feature>
<protein>
    <submittedName>
        <fullName evidence="3">Uncharacterized protein</fullName>
    </submittedName>
</protein>
<feature type="compositionally biased region" description="Basic and acidic residues" evidence="1">
    <location>
        <begin position="147"/>
        <end position="163"/>
    </location>
</feature>
<gene>
    <name evidence="3" type="ORF">PCOR1329_LOCUS61937</name>
</gene>
<keyword evidence="2" id="KW-0732">Signal</keyword>
<feature type="compositionally biased region" description="Basic and acidic residues" evidence="1">
    <location>
        <begin position="96"/>
        <end position="105"/>
    </location>
</feature>
<dbReference type="EMBL" id="CAUYUJ010017804">
    <property type="protein sequence ID" value="CAK0878058.1"/>
    <property type="molecule type" value="Genomic_DNA"/>
</dbReference>